<comment type="caution">
    <text evidence="3">The sequence shown here is derived from an EMBL/GenBank/DDBJ whole genome shotgun (WGS) entry which is preliminary data.</text>
</comment>
<reference evidence="4" key="1">
    <citation type="journal article" date="2019" name="Int. J. Syst. Evol. Microbiol.">
        <title>The Global Catalogue of Microorganisms (GCM) 10K type strain sequencing project: providing services to taxonomists for standard genome sequencing and annotation.</title>
        <authorList>
            <consortium name="The Broad Institute Genomics Platform"/>
            <consortium name="The Broad Institute Genome Sequencing Center for Infectious Disease"/>
            <person name="Wu L."/>
            <person name="Ma J."/>
        </authorList>
    </citation>
    <scope>NUCLEOTIDE SEQUENCE [LARGE SCALE GENOMIC DNA]</scope>
    <source>
        <strain evidence="4">JCM 12607</strain>
    </source>
</reference>
<accession>A0ABW2WW74</accession>
<proteinExistence type="predicted"/>
<gene>
    <name evidence="3" type="ORF">ACFQ2K_26475</name>
</gene>
<dbReference type="InterPro" id="IPR021994">
    <property type="entry name" value="DUF3592"/>
</dbReference>
<dbReference type="Proteomes" id="UP001596915">
    <property type="component" value="Unassembled WGS sequence"/>
</dbReference>
<dbReference type="Pfam" id="PF12158">
    <property type="entry name" value="DUF3592"/>
    <property type="match status" value="1"/>
</dbReference>
<feature type="domain" description="DUF3592" evidence="2">
    <location>
        <begin position="42"/>
        <end position="108"/>
    </location>
</feature>
<evidence type="ECO:0000259" key="2">
    <source>
        <dbReference type="Pfam" id="PF12158"/>
    </source>
</evidence>
<evidence type="ECO:0000313" key="4">
    <source>
        <dbReference type="Proteomes" id="UP001596915"/>
    </source>
</evidence>
<organism evidence="3 4">
    <name type="scientific">Streptomyces sanglieri</name>
    <dbReference type="NCBI Taxonomy" id="193460"/>
    <lineage>
        <taxon>Bacteria</taxon>
        <taxon>Bacillati</taxon>
        <taxon>Actinomycetota</taxon>
        <taxon>Actinomycetes</taxon>
        <taxon>Kitasatosporales</taxon>
        <taxon>Streptomycetaceae</taxon>
        <taxon>Streptomyces</taxon>
    </lineage>
</organism>
<dbReference type="EMBL" id="JBHTGL010000008">
    <property type="protein sequence ID" value="MFD0625757.1"/>
    <property type="molecule type" value="Genomic_DNA"/>
</dbReference>
<sequence length="142" mass="15148">MIVAAVYFVVAVGAAVMSGKNLDRHLQGPRLRAAWAEGLTAEARCVSLRTEEVQSPEGGPLTHTHPTLEFRTADGHTVSFEERQSRLTPALGDSVTVYYGAENPKDATTRAPSFGMRHARTLITGAGSFFALVSAVIIALVP</sequence>
<keyword evidence="1" id="KW-0812">Transmembrane</keyword>
<evidence type="ECO:0000256" key="1">
    <source>
        <dbReference type="SAM" id="Phobius"/>
    </source>
</evidence>
<protein>
    <submittedName>
        <fullName evidence="3">DUF3592 domain-containing protein</fullName>
    </submittedName>
</protein>
<name>A0ABW2WW74_9ACTN</name>
<keyword evidence="1" id="KW-1133">Transmembrane helix</keyword>
<keyword evidence="1" id="KW-0472">Membrane</keyword>
<evidence type="ECO:0000313" key="3">
    <source>
        <dbReference type="EMBL" id="MFD0625757.1"/>
    </source>
</evidence>
<keyword evidence="4" id="KW-1185">Reference proteome</keyword>
<feature type="transmembrane region" description="Helical" evidence="1">
    <location>
        <begin position="122"/>
        <end position="141"/>
    </location>
</feature>